<feature type="compositionally biased region" description="Gly residues" evidence="1">
    <location>
        <begin position="12"/>
        <end position="22"/>
    </location>
</feature>
<dbReference type="Proteomes" id="UP000199013">
    <property type="component" value="Unassembled WGS sequence"/>
</dbReference>
<dbReference type="AlphaFoldDB" id="A0A1C3NVQ7"/>
<sequence>MDTTPKTETASGQGGVPKTGVPGGRLRDVVQLTLPAASAYLSVLRTATASLAARADFTLDDIEDLRIAVDEACALLLLSAVPGSDLECTFELSPGVIDVSVTVLSLDGESPSIETFAWTVLTALADGVSSSVDADSRVTIGLRKRRGVPEEYIHSPQTTAPKTPWTESAGAPATGPVGTP</sequence>
<protein>
    <submittedName>
        <fullName evidence="2">Putative anti-sigma regulatory factor</fullName>
    </submittedName>
</protein>
<feature type="region of interest" description="Disordered" evidence="1">
    <location>
        <begin position="152"/>
        <end position="180"/>
    </location>
</feature>
<dbReference type="InterPro" id="IPR036890">
    <property type="entry name" value="HATPase_C_sf"/>
</dbReference>
<organism evidence="2 3">
    <name type="scientific">Candidatus Protofrankia californiensis</name>
    <dbReference type="NCBI Taxonomy" id="1839754"/>
    <lineage>
        <taxon>Bacteria</taxon>
        <taxon>Bacillati</taxon>
        <taxon>Actinomycetota</taxon>
        <taxon>Actinomycetes</taxon>
        <taxon>Frankiales</taxon>
        <taxon>Frankiaceae</taxon>
        <taxon>Protofrankia</taxon>
    </lineage>
</organism>
<feature type="region of interest" description="Disordered" evidence="1">
    <location>
        <begin position="1"/>
        <end position="22"/>
    </location>
</feature>
<evidence type="ECO:0000256" key="1">
    <source>
        <dbReference type="SAM" id="MobiDB-lite"/>
    </source>
</evidence>
<proteinExistence type="predicted"/>
<feature type="compositionally biased region" description="Polar residues" evidence="1">
    <location>
        <begin position="1"/>
        <end position="11"/>
    </location>
</feature>
<dbReference type="EMBL" id="FLUV01000607">
    <property type="protein sequence ID" value="SBW19729.1"/>
    <property type="molecule type" value="Genomic_DNA"/>
</dbReference>
<keyword evidence="3" id="KW-1185">Reference proteome</keyword>
<evidence type="ECO:0000313" key="3">
    <source>
        <dbReference type="Proteomes" id="UP000199013"/>
    </source>
</evidence>
<reference evidence="3" key="1">
    <citation type="submission" date="2016-02" db="EMBL/GenBank/DDBJ databases">
        <authorList>
            <person name="Wibberg D."/>
        </authorList>
    </citation>
    <scope>NUCLEOTIDE SEQUENCE [LARGE SCALE GENOMIC DNA]</scope>
</reference>
<accession>A0A1C3NVQ7</accession>
<gene>
    <name evidence="2" type="ORF">FDG2_1481</name>
</gene>
<name>A0A1C3NVQ7_9ACTN</name>
<evidence type="ECO:0000313" key="2">
    <source>
        <dbReference type="EMBL" id="SBW19729.1"/>
    </source>
</evidence>
<dbReference type="Gene3D" id="3.30.565.10">
    <property type="entry name" value="Histidine kinase-like ATPase, C-terminal domain"/>
    <property type="match status" value="1"/>
</dbReference>